<keyword evidence="3" id="KW-1185">Reference proteome</keyword>
<dbReference type="SMART" id="SM00225">
    <property type="entry name" value="BTB"/>
    <property type="match status" value="1"/>
</dbReference>
<evidence type="ECO:0000313" key="2">
    <source>
        <dbReference type="EMBL" id="CZT01245.1"/>
    </source>
</evidence>
<dbReference type="Proteomes" id="UP000178912">
    <property type="component" value="Unassembled WGS sequence"/>
</dbReference>
<dbReference type="PANTHER" id="PTHR47843:SF2">
    <property type="entry name" value="BTB DOMAIN-CONTAINING PROTEIN"/>
    <property type="match status" value="1"/>
</dbReference>
<protein>
    <recommendedName>
        <fullName evidence="1">BTB domain-containing protein</fullName>
    </recommendedName>
</protein>
<dbReference type="EMBL" id="FJUX01000050">
    <property type="protein sequence ID" value="CZT01245.1"/>
    <property type="molecule type" value="Genomic_DNA"/>
</dbReference>
<evidence type="ECO:0000259" key="1">
    <source>
        <dbReference type="PROSITE" id="PS50097"/>
    </source>
</evidence>
<proteinExistence type="predicted"/>
<dbReference type="PANTHER" id="PTHR47843">
    <property type="entry name" value="BTB DOMAIN-CONTAINING PROTEIN-RELATED"/>
    <property type="match status" value="1"/>
</dbReference>
<feature type="domain" description="BTB" evidence="1">
    <location>
        <begin position="32"/>
        <end position="103"/>
    </location>
</feature>
<evidence type="ECO:0000313" key="3">
    <source>
        <dbReference type="Proteomes" id="UP000178912"/>
    </source>
</evidence>
<dbReference type="AlphaFoldDB" id="A0A1E1KT82"/>
<dbReference type="PROSITE" id="PS50097">
    <property type="entry name" value="BTB"/>
    <property type="match status" value="1"/>
</dbReference>
<dbReference type="InterPro" id="IPR000210">
    <property type="entry name" value="BTB/POZ_dom"/>
</dbReference>
<dbReference type="InterPro" id="IPR011333">
    <property type="entry name" value="SKP1/BTB/POZ_sf"/>
</dbReference>
<sequence length="253" mass="28822">MSTQNGEEVFPYEGHPSIPIESIRVSFSQPTTMVTFLVGHDQLPTPFFVHEHLVSAHSPFFKAALEDQIMNGTTQTIRIRSVDKESFGALVHWMYTEQIEPELGIYVNHDRDGFKFVDVVKVWKIAERALMLALQAAALGLMISKRFLANDHDVIYLANFIYETLAEQLTSKLRRFIHIYLTFDCAGDRYQDLVHRLPHHTVIDVSKSLSNVYTALDEHATRTSNMAMDRLKITDCLFHPTAGVLSIMENPSL</sequence>
<organism evidence="2 3">
    <name type="scientific">Rhynchosporium agropyri</name>
    <dbReference type="NCBI Taxonomy" id="914238"/>
    <lineage>
        <taxon>Eukaryota</taxon>
        <taxon>Fungi</taxon>
        <taxon>Dikarya</taxon>
        <taxon>Ascomycota</taxon>
        <taxon>Pezizomycotina</taxon>
        <taxon>Leotiomycetes</taxon>
        <taxon>Helotiales</taxon>
        <taxon>Ploettnerulaceae</taxon>
        <taxon>Rhynchosporium</taxon>
    </lineage>
</organism>
<dbReference type="Gene3D" id="3.30.710.10">
    <property type="entry name" value="Potassium Channel Kv1.1, Chain A"/>
    <property type="match status" value="1"/>
</dbReference>
<gene>
    <name evidence="2" type="ORF">RAG0_08982</name>
</gene>
<name>A0A1E1KT82_9HELO</name>
<dbReference type="Pfam" id="PF00651">
    <property type="entry name" value="BTB"/>
    <property type="match status" value="1"/>
</dbReference>
<accession>A0A1E1KT82</accession>
<dbReference type="CDD" id="cd18186">
    <property type="entry name" value="BTB_POZ_ZBTB_KLHL-like"/>
    <property type="match status" value="1"/>
</dbReference>
<reference evidence="3" key="1">
    <citation type="submission" date="2016-03" db="EMBL/GenBank/DDBJ databases">
        <authorList>
            <person name="Guldener U."/>
        </authorList>
    </citation>
    <scope>NUCLEOTIDE SEQUENCE [LARGE SCALE GENOMIC DNA]</scope>
    <source>
        <strain evidence="3">04CH-RAC-A.6.1</strain>
    </source>
</reference>
<dbReference type="OrthoDB" id="1022638at2759"/>
<dbReference type="SUPFAM" id="SSF54695">
    <property type="entry name" value="POZ domain"/>
    <property type="match status" value="1"/>
</dbReference>